<dbReference type="VEuPathDB" id="TriTrypDB:BCY84_17844"/>
<protein>
    <submittedName>
        <fullName evidence="3">Mucin-associated surface protein (MASP)</fullName>
    </submittedName>
</protein>
<evidence type="ECO:0000256" key="1">
    <source>
        <dbReference type="SAM" id="MobiDB-lite"/>
    </source>
</evidence>
<feature type="compositionally biased region" description="Polar residues" evidence="1">
    <location>
        <begin position="255"/>
        <end position="265"/>
    </location>
</feature>
<sequence length="283" mass="29200">MAMMMTGRVLLVCALCVLWCGAGGRSDGGKTAGSGSGDGSPLESKELETSPQGTQGLHGRETGVKGNVPPASSTPTEEEDDVDEVDSDNDVDEETEAEEGSIEGQSDKGGTAALDPGSGEKNLSGSGQEKNQSIAYTQGISLSDSQESNAISTQPEVEEKNETDENTPAVENALKRVNRESTVPAGGNLPPPPEEGVDSRKKDGEDTTSEDKKNDPSPETADTPQSHRDEGSERTEEDTKATTVTANTNDTTNAQSSDGSTAVSHTTSPLFLLVACAAAVVAA</sequence>
<proteinExistence type="predicted"/>
<dbReference type="VEuPathDB" id="TriTrypDB:TCSYLVIO_007896"/>
<dbReference type="VEuPathDB" id="TriTrypDB:TcBrA4_0170600"/>
<feature type="region of interest" description="Disordered" evidence="1">
    <location>
        <begin position="26"/>
        <end position="265"/>
    </location>
</feature>
<reference evidence="3 4" key="1">
    <citation type="journal article" date="2018" name="Microb. Genom.">
        <title>Expanding an expanded genome: long-read sequencing of Trypanosoma cruzi.</title>
        <authorList>
            <person name="Berna L."/>
            <person name="Rodriguez M."/>
            <person name="Chiribao M.L."/>
            <person name="Parodi-Talice A."/>
            <person name="Pita S."/>
            <person name="Rijo G."/>
            <person name="Alvarez-Valin F."/>
            <person name="Robello C."/>
        </authorList>
    </citation>
    <scope>NUCLEOTIDE SEQUENCE [LARGE SCALE GENOMIC DNA]</scope>
    <source>
        <strain evidence="3 4">TCC</strain>
    </source>
</reference>
<dbReference type="VEuPathDB" id="TriTrypDB:TcCLB.509549.20"/>
<dbReference type="VEuPathDB" id="TriTrypDB:TCDM_09161"/>
<dbReference type="VEuPathDB" id="TriTrypDB:TcG_11976"/>
<comment type="caution">
    <text evidence="3">The sequence shown here is derived from an EMBL/GenBank/DDBJ whole genome shotgun (WGS) entry which is preliminary data.</text>
</comment>
<dbReference type="Proteomes" id="UP000246078">
    <property type="component" value="Unassembled WGS sequence"/>
</dbReference>
<organism evidence="3 4">
    <name type="scientific">Trypanosoma cruzi</name>
    <dbReference type="NCBI Taxonomy" id="5693"/>
    <lineage>
        <taxon>Eukaryota</taxon>
        <taxon>Discoba</taxon>
        <taxon>Euglenozoa</taxon>
        <taxon>Kinetoplastea</taxon>
        <taxon>Metakinetoplastina</taxon>
        <taxon>Trypanosomatida</taxon>
        <taxon>Trypanosomatidae</taxon>
        <taxon>Trypanosoma</taxon>
        <taxon>Schizotrypanum</taxon>
    </lineage>
</organism>
<feature type="compositionally biased region" description="Acidic residues" evidence="1">
    <location>
        <begin position="76"/>
        <end position="101"/>
    </location>
</feature>
<feature type="compositionally biased region" description="Gly residues" evidence="1">
    <location>
        <begin position="26"/>
        <end position="38"/>
    </location>
</feature>
<dbReference type="VEuPathDB" id="TriTrypDB:ECC02_009063"/>
<feature type="signal peptide" evidence="2">
    <location>
        <begin position="1"/>
        <end position="24"/>
    </location>
</feature>
<gene>
    <name evidence="3" type="ORF">C3747_8g310</name>
</gene>
<dbReference type="VEuPathDB" id="TriTrypDB:C3747_8g310"/>
<accession>A0A2V2XIJ9</accession>
<evidence type="ECO:0000313" key="3">
    <source>
        <dbReference type="EMBL" id="PWV19919.1"/>
    </source>
</evidence>
<name>A0A2V2XIJ9_TRYCR</name>
<dbReference type="VEuPathDB" id="TriTrypDB:TcYC6_0158360"/>
<dbReference type="VEuPathDB" id="TriTrypDB:TcCLB.510021.50"/>
<evidence type="ECO:0000313" key="4">
    <source>
        <dbReference type="Proteomes" id="UP000246078"/>
    </source>
</evidence>
<keyword evidence="2" id="KW-0732">Signal</keyword>
<feature type="compositionally biased region" description="Polar residues" evidence="1">
    <location>
        <begin position="121"/>
        <end position="155"/>
    </location>
</feature>
<feature type="compositionally biased region" description="Basic and acidic residues" evidence="1">
    <location>
        <begin position="197"/>
        <end position="216"/>
    </location>
</feature>
<dbReference type="VEuPathDB" id="TriTrypDB:TcCL_ESM10621"/>
<dbReference type="EMBL" id="PRFC01000008">
    <property type="protein sequence ID" value="PWV19919.1"/>
    <property type="molecule type" value="Genomic_DNA"/>
</dbReference>
<feature type="compositionally biased region" description="Basic and acidic residues" evidence="1">
    <location>
        <begin position="225"/>
        <end position="240"/>
    </location>
</feature>
<feature type="compositionally biased region" description="Low complexity" evidence="1">
    <location>
        <begin position="241"/>
        <end position="254"/>
    </location>
</feature>
<dbReference type="VEuPathDB" id="TriTrypDB:C4B63_5g256"/>
<dbReference type="VEuPathDB" id="TriTrypDB:TcCLB.508221.894"/>
<dbReference type="AlphaFoldDB" id="A0A2V2XIJ9"/>
<evidence type="ECO:0000256" key="2">
    <source>
        <dbReference type="SAM" id="SignalP"/>
    </source>
</evidence>
<feature type="chain" id="PRO_5015858304" evidence="2">
    <location>
        <begin position="25"/>
        <end position="283"/>
    </location>
</feature>
<dbReference type="VEuPathDB" id="TriTrypDB:Tc_MARK_6828"/>